<dbReference type="Proteomes" id="UP000030653">
    <property type="component" value="Unassembled WGS sequence"/>
</dbReference>
<evidence type="ECO:0000256" key="1">
    <source>
        <dbReference type="SAM" id="MobiDB-lite"/>
    </source>
</evidence>
<feature type="region of interest" description="Disordered" evidence="1">
    <location>
        <begin position="276"/>
        <end position="301"/>
    </location>
</feature>
<proteinExistence type="predicted"/>
<name>M5G388_DACPD</name>
<dbReference type="EMBL" id="JH795867">
    <property type="protein sequence ID" value="EJU00342.1"/>
    <property type="molecule type" value="Genomic_DNA"/>
</dbReference>
<accession>M5G388</accession>
<dbReference type="HOGENOM" id="CLU_758686_0_0_1"/>
<protein>
    <submittedName>
        <fullName evidence="2">Uncharacterized protein</fullName>
    </submittedName>
</protein>
<sequence>MADPRTLAVRNSQVRRLQSLDPDTFSARLSETPPRIQAQSWGHGFNQLWRWMRLVGVRAALSCLCLFQPPEEDAIDDVLGDWHQVPADGLHYILFAIVIAELNRQARVQMPLDAVRVGHDLVYQFMTSYHRYRHSGRLPHLDVPFSLTLPDGAVNVIAAFQRGLTSMQYHQPSPRPTPTPAAIQPGDVELTTVMLSPPVSIPEGVPTAHQASPSADIMRLVGSVLRNFSIPDTLGSASSSRPQTITTEQSLIGSYPGLAPQIPSRPANQPIPIENFAHEHDRPGDFPQSPSTHSWHPSQLSDHDSMTNWLESYADRRLPVQYPLPDVADNLPEAFHVYFYEEGSDIAIGSTLKGASLGNLVHEDA</sequence>
<evidence type="ECO:0000313" key="3">
    <source>
        <dbReference type="Proteomes" id="UP000030653"/>
    </source>
</evidence>
<organism evidence="2 3">
    <name type="scientific">Dacryopinax primogenitus (strain DJM 731)</name>
    <name type="common">Brown rot fungus</name>
    <dbReference type="NCBI Taxonomy" id="1858805"/>
    <lineage>
        <taxon>Eukaryota</taxon>
        <taxon>Fungi</taxon>
        <taxon>Dikarya</taxon>
        <taxon>Basidiomycota</taxon>
        <taxon>Agaricomycotina</taxon>
        <taxon>Dacrymycetes</taxon>
        <taxon>Dacrymycetales</taxon>
        <taxon>Dacrymycetaceae</taxon>
        <taxon>Dacryopinax</taxon>
    </lineage>
</organism>
<gene>
    <name evidence="2" type="ORF">DACRYDRAFT_109079</name>
</gene>
<dbReference type="AlphaFoldDB" id="M5G388"/>
<dbReference type="OrthoDB" id="3406764at2759"/>
<dbReference type="GeneID" id="63683867"/>
<evidence type="ECO:0000313" key="2">
    <source>
        <dbReference type="EMBL" id="EJU00342.1"/>
    </source>
</evidence>
<feature type="compositionally biased region" description="Polar residues" evidence="1">
    <location>
        <begin position="288"/>
        <end position="301"/>
    </location>
</feature>
<keyword evidence="3" id="KW-1185">Reference proteome</keyword>
<dbReference type="RefSeq" id="XP_040627239.1">
    <property type="nucleotide sequence ID" value="XM_040768805.1"/>
</dbReference>
<reference evidence="2 3" key="1">
    <citation type="journal article" date="2012" name="Science">
        <title>The Paleozoic origin of enzymatic lignin decomposition reconstructed from 31 fungal genomes.</title>
        <authorList>
            <person name="Floudas D."/>
            <person name="Binder M."/>
            <person name="Riley R."/>
            <person name="Barry K."/>
            <person name="Blanchette R.A."/>
            <person name="Henrissat B."/>
            <person name="Martinez A.T."/>
            <person name="Otillar R."/>
            <person name="Spatafora J.W."/>
            <person name="Yadav J.S."/>
            <person name="Aerts A."/>
            <person name="Benoit I."/>
            <person name="Boyd A."/>
            <person name="Carlson A."/>
            <person name="Copeland A."/>
            <person name="Coutinho P.M."/>
            <person name="de Vries R.P."/>
            <person name="Ferreira P."/>
            <person name="Findley K."/>
            <person name="Foster B."/>
            <person name="Gaskell J."/>
            <person name="Glotzer D."/>
            <person name="Gorecki P."/>
            <person name="Heitman J."/>
            <person name="Hesse C."/>
            <person name="Hori C."/>
            <person name="Igarashi K."/>
            <person name="Jurgens J.A."/>
            <person name="Kallen N."/>
            <person name="Kersten P."/>
            <person name="Kohler A."/>
            <person name="Kuees U."/>
            <person name="Kumar T.K.A."/>
            <person name="Kuo A."/>
            <person name="LaButti K."/>
            <person name="Larrondo L.F."/>
            <person name="Lindquist E."/>
            <person name="Ling A."/>
            <person name="Lombard V."/>
            <person name="Lucas S."/>
            <person name="Lundell T."/>
            <person name="Martin R."/>
            <person name="McLaughlin D.J."/>
            <person name="Morgenstern I."/>
            <person name="Morin E."/>
            <person name="Murat C."/>
            <person name="Nagy L.G."/>
            <person name="Nolan M."/>
            <person name="Ohm R.A."/>
            <person name="Patyshakuliyeva A."/>
            <person name="Rokas A."/>
            <person name="Ruiz-Duenas F.J."/>
            <person name="Sabat G."/>
            <person name="Salamov A."/>
            <person name="Samejima M."/>
            <person name="Schmutz J."/>
            <person name="Slot J.C."/>
            <person name="St John F."/>
            <person name="Stenlid J."/>
            <person name="Sun H."/>
            <person name="Sun S."/>
            <person name="Syed K."/>
            <person name="Tsang A."/>
            <person name="Wiebenga A."/>
            <person name="Young D."/>
            <person name="Pisabarro A."/>
            <person name="Eastwood D.C."/>
            <person name="Martin F."/>
            <person name="Cullen D."/>
            <person name="Grigoriev I.V."/>
            <person name="Hibbett D.S."/>
        </authorList>
    </citation>
    <scope>NUCLEOTIDE SEQUENCE [LARGE SCALE GENOMIC DNA]</scope>
    <source>
        <strain evidence="2 3">DJM-731 SS1</strain>
    </source>
</reference>